<feature type="domain" description="Pyridoxamine 5'-phosphate oxidase N-terminal" evidence="2">
    <location>
        <begin position="40"/>
        <end position="132"/>
    </location>
</feature>
<dbReference type="NCBIfam" id="TIGR03666">
    <property type="entry name" value="Rv2061_F420"/>
    <property type="match status" value="1"/>
</dbReference>
<dbReference type="RefSeq" id="WP_052425515.1">
    <property type="nucleotide sequence ID" value="NZ_BBKA01000025.1"/>
</dbReference>
<evidence type="ECO:0000313" key="3">
    <source>
        <dbReference type="EMBL" id="ORW00290.1"/>
    </source>
</evidence>
<dbReference type="OrthoDB" id="5738083at2"/>
<keyword evidence="4" id="KW-1185">Reference proteome</keyword>
<dbReference type="Proteomes" id="UP000193487">
    <property type="component" value="Unassembled WGS sequence"/>
</dbReference>
<dbReference type="PANTHER" id="PTHR35176:SF11">
    <property type="entry name" value="PYRIDOXAMINE 5'-PHOSPHATE OXIDASE FAMILY PROTEIN"/>
    <property type="match status" value="1"/>
</dbReference>
<dbReference type="GO" id="GO:0016627">
    <property type="term" value="F:oxidoreductase activity, acting on the CH-CH group of donors"/>
    <property type="evidence" value="ECO:0007669"/>
    <property type="project" value="TreeGrafter"/>
</dbReference>
<keyword evidence="1" id="KW-0560">Oxidoreductase</keyword>
<dbReference type="Gene3D" id="2.30.110.10">
    <property type="entry name" value="Electron Transport, Fmn-binding Protein, Chain A"/>
    <property type="match status" value="1"/>
</dbReference>
<name>A0A1X1XNB9_9MYCO</name>
<protein>
    <recommendedName>
        <fullName evidence="2">Pyridoxamine 5'-phosphate oxidase N-terminal domain-containing protein</fullName>
    </recommendedName>
</protein>
<dbReference type="InterPro" id="IPR011576">
    <property type="entry name" value="Pyridox_Oxase_N"/>
</dbReference>
<dbReference type="InterPro" id="IPR052019">
    <property type="entry name" value="F420H2_bilvrd_red/Heme_oxyg"/>
</dbReference>
<proteinExistence type="predicted"/>
<dbReference type="GO" id="GO:0005829">
    <property type="term" value="C:cytosol"/>
    <property type="evidence" value="ECO:0007669"/>
    <property type="project" value="TreeGrafter"/>
</dbReference>
<dbReference type="AlphaFoldDB" id="A0A1X1XNB9"/>
<evidence type="ECO:0000313" key="4">
    <source>
        <dbReference type="Proteomes" id="UP000193487"/>
    </source>
</evidence>
<dbReference type="EMBL" id="LQPE01000147">
    <property type="protein sequence ID" value="ORW00290.1"/>
    <property type="molecule type" value="Genomic_DNA"/>
</dbReference>
<dbReference type="Pfam" id="PF01243">
    <property type="entry name" value="PNPOx_N"/>
    <property type="match status" value="1"/>
</dbReference>
<evidence type="ECO:0000259" key="2">
    <source>
        <dbReference type="Pfam" id="PF01243"/>
    </source>
</evidence>
<dbReference type="InterPro" id="IPR012349">
    <property type="entry name" value="Split_barrel_FMN-bd"/>
</dbReference>
<sequence>MATSSKSAVTKVTDFFYERMRHKAAWSVADAEPTTGFASLAGQKYALLLTYRKDGRAVPSPVWFGRAEQDRVYFDTEEAAGKVKRIRNNPEVRLAPCDVRGKPLGPPAVGIARVLDPRETDYAERTIAANYGLGRRLYYGASKRLPVPTIYVEVQPKRS</sequence>
<dbReference type="PANTHER" id="PTHR35176">
    <property type="entry name" value="HEME OXYGENASE HI_0854-RELATED"/>
    <property type="match status" value="1"/>
</dbReference>
<accession>A0A1X1XNB9</accession>
<gene>
    <name evidence="3" type="ORF">AWC14_10655</name>
</gene>
<evidence type="ECO:0000256" key="1">
    <source>
        <dbReference type="ARBA" id="ARBA00023002"/>
    </source>
</evidence>
<dbReference type="SUPFAM" id="SSF50475">
    <property type="entry name" value="FMN-binding split barrel"/>
    <property type="match status" value="1"/>
</dbReference>
<organism evidence="3 4">
    <name type="scientific">Mycobacterium kyorinense</name>
    <dbReference type="NCBI Taxonomy" id="487514"/>
    <lineage>
        <taxon>Bacteria</taxon>
        <taxon>Bacillati</taxon>
        <taxon>Actinomycetota</taxon>
        <taxon>Actinomycetes</taxon>
        <taxon>Mycobacteriales</taxon>
        <taxon>Mycobacteriaceae</taxon>
        <taxon>Mycobacterium</taxon>
    </lineage>
</organism>
<dbReference type="GO" id="GO:0070967">
    <property type="term" value="F:coenzyme F420 binding"/>
    <property type="evidence" value="ECO:0007669"/>
    <property type="project" value="TreeGrafter"/>
</dbReference>
<comment type="caution">
    <text evidence="3">The sequence shown here is derived from an EMBL/GenBank/DDBJ whole genome shotgun (WGS) entry which is preliminary data.</text>
</comment>
<reference evidence="3 4" key="1">
    <citation type="submission" date="2016-01" db="EMBL/GenBank/DDBJ databases">
        <title>The new phylogeny of the genus Mycobacterium.</title>
        <authorList>
            <person name="Tarcisio F."/>
            <person name="Conor M."/>
            <person name="Antonella G."/>
            <person name="Elisabetta G."/>
            <person name="Giulia F.S."/>
            <person name="Sara T."/>
            <person name="Anna F."/>
            <person name="Clotilde B."/>
            <person name="Roberto B."/>
            <person name="Veronica D.S."/>
            <person name="Fabio R."/>
            <person name="Monica P."/>
            <person name="Olivier J."/>
            <person name="Enrico T."/>
            <person name="Nicola S."/>
        </authorList>
    </citation>
    <scope>NUCLEOTIDE SEQUENCE [LARGE SCALE GENOMIC DNA]</scope>
    <source>
        <strain evidence="3 4">DSM 45166</strain>
    </source>
</reference>
<dbReference type="InterPro" id="IPR019965">
    <property type="entry name" value="PPOX_F420-dep_Rv2061_put"/>
</dbReference>